<accession>A0ABY9RYN9</accession>
<dbReference type="RefSeq" id="WP_309549382.1">
    <property type="nucleotide sequence ID" value="NZ_CP133762.1"/>
</dbReference>
<keyword evidence="3" id="KW-1185">Reference proteome</keyword>
<feature type="region of interest" description="Disordered" evidence="1">
    <location>
        <begin position="1"/>
        <end position="27"/>
    </location>
</feature>
<evidence type="ECO:0008006" key="4">
    <source>
        <dbReference type="Google" id="ProtNLM"/>
    </source>
</evidence>
<name>A0ABY9RYN9_9ACTN</name>
<evidence type="ECO:0000313" key="3">
    <source>
        <dbReference type="Proteomes" id="UP001250858"/>
    </source>
</evidence>
<proteinExistence type="predicted"/>
<dbReference type="EMBL" id="CP133762">
    <property type="protein sequence ID" value="WMX47291.1"/>
    <property type="molecule type" value="Genomic_DNA"/>
</dbReference>
<organism evidence="2 3">
    <name type="scientific">Streptomyces roseicoloratus</name>
    <dbReference type="NCBI Taxonomy" id="2508722"/>
    <lineage>
        <taxon>Bacteria</taxon>
        <taxon>Bacillati</taxon>
        <taxon>Actinomycetota</taxon>
        <taxon>Actinomycetes</taxon>
        <taxon>Kitasatosporales</taxon>
        <taxon>Streptomycetaceae</taxon>
        <taxon>Streptomyces</taxon>
    </lineage>
</organism>
<protein>
    <recommendedName>
        <fullName evidence="4">Lipoprotein</fullName>
    </recommendedName>
</protein>
<gene>
    <name evidence="2" type="ORF">RGF97_24135</name>
</gene>
<feature type="compositionally biased region" description="Low complexity" evidence="1">
    <location>
        <begin position="1"/>
        <end position="10"/>
    </location>
</feature>
<reference evidence="2 3" key="1">
    <citation type="submission" date="2023-09" db="EMBL/GenBank/DDBJ databases">
        <title>Complete genome of Streptomyces roseicoloratus T14.</title>
        <authorList>
            <person name="Bashizi T."/>
            <person name="Kim M.-J."/>
            <person name="Lee G."/>
            <person name="Tagele S.B."/>
            <person name="Shin J.-H."/>
        </authorList>
    </citation>
    <scope>NUCLEOTIDE SEQUENCE [LARGE SCALE GENOMIC DNA]</scope>
    <source>
        <strain evidence="2 3">T14</strain>
    </source>
</reference>
<evidence type="ECO:0000313" key="2">
    <source>
        <dbReference type="EMBL" id="WMX47291.1"/>
    </source>
</evidence>
<dbReference type="Proteomes" id="UP001250858">
    <property type="component" value="Chromosome"/>
</dbReference>
<evidence type="ECO:0000256" key="1">
    <source>
        <dbReference type="SAM" id="MobiDB-lite"/>
    </source>
</evidence>
<sequence length="147" mass="15025">MPAAPRPASTAGGGAGTGGDEALTADDVKQEIETAATGAGFVQAATGDQVPPGLEKCMVSWSAEAKKAADPKKSYTDTVAALGKESWKTDKTFSQSGSTITSLSKGGWQLKASDHSAGVLKLVMFIATDTSPACEALFKADLEKSKQ</sequence>